<dbReference type="InterPro" id="IPR040442">
    <property type="entry name" value="Pyrv_kinase-like_dom_sf"/>
</dbReference>
<evidence type="ECO:0000256" key="2">
    <source>
        <dbReference type="ARBA" id="ARBA00009282"/>
    </source>
</evidence>
<dbReference type="AlphaFoldDB" id="A0A832ZXY2"/>
<dbReference type="EMBL" id="DQVM01000148">
    <property type="protein sequence ID" value="HIQ30397.1"/>
    <property type="molecule type" value="Genomic_DNA"/>
</dbReference>
<dbReference type="InterPro" id="IPR015813">
    <property type="entry name" value="Pyrv/PenolPyrv_kinase-like_dom"/>
</dbReference>
<dbReference type="NCBIfam" id="TIGR02317">
    <property type="entry name" value="prpB"/>
    <property type="match status" value="1"/>
</dbReference>
<comment type="catalytic activity">
    <reaction evidence="6">
        <text>(2S,3R)-3-hydroxybutane-1,2,3-tricarboxylate = pyruvate + succinate</text>
        <dbReference type="Rhea" id="RHEA:16809"/>
        <dbReference type="ChEBI" id="CHEBI:15361"/>
        <dbReference type="ChEBI" id="CHEBI:30031"/>
        <dbReference type="ChEBI" id="CHEBI:57429"/>
        <dbReference type="EC" id="4.1.3.30"/>
    </reaction>
</comment>
<evidence type="ECO:0000256" key="6">
    <source>
        <dbReference type="RuleBase" id="RU361121"/>
    </source>
</evidence>
<keyword evidence="4" id="KW-0460">Magnesium</keyword>
<dbReference type="GO" id="GO:0046872">
    <property type="term" value="F:metal ion binding"/>
    <property type="evidence" value="ECO:0007669"/>
    <property type="project" value="UniProtKB-KW"/>
</dbReference>
<dbReference type="PANTHER" id="PTHR42905:SF5">
    <property type="entry name" value="CARBOXYVINYL-CARBOXYPHOSPHONATE PHOSPHORYLMUTASE, CHLOROPLASTIC"/>
    <property type="match status" value="1"/>
</dbReference>
<dbReference type="Gene3D" id="3.20.20.60">
    <property type="entry name" value="Phosphoenolpyruvate-binding domains"/>
    <property type="match status" value="1"/>
</dbReference>
<evidence type="ECO:0000313" key="7">
    <source>
        <dbReference type="EMBL" id="HIQ30397.1"/>
    </source>
</evidence>
<evidence type="ECO:0000256" key="5">
    <source>
        <dbReference type="ARBA" id="ARBA00023239"/>
    </source>
</evidence>
<protein>
    <recommendedName>
        <fullName evidence="6">Methylisocitrate lyase</fullName>
        <ecNumber evidence="6">4.1.3.30</ecNumber>
    </recommendedName>
</protein>
<keyword evidence="3" id="KW-0479">Metal-binding</keyword>
<name>A0A832ZXY2_CALS0</name>
<accession>A0A832ZXY2</accession>
<dbReference type="InterPro" id="IPR012695">
    <property type="entry name" value="PrpB"/>
</dbReference>
<comment type="caution">
    <text evidence="7">The sequence shown here is derived from an EMBL/GenBank/DDBJ whole genome shotgun (WGS) entry which is preliminary data.</text>
</comment>
<evidence type="ECO:0000313" key="8">
    <source>
        <dbReference type="Proteomes" id="UP000608579"/>
    </source>
</evidence>
<evidence type="ECO:0000256" key="1">
    <source>
        <dbReference type="ARBA" id="ARBA00001946"/>
    </source>
</evidence>
<dbReference type="GO" id="GO:0019629">
    <property type="term" value="P:propionate catabolic process, 2-methylcitrate cycle"/>
    <property type="evidence" value="ECO:0007669"/>
    <property type="project" value="InterPro"/>
</dbReference>
<dbReference type="PANTHER" id="PTHR42905">
    <property type="entry name" value="PHOSPHOENOLPYRUVATE CARBOXYLASE"/>
    <property type="match status" value="1"/>
</dbReference>
<dbReference type="EC" id="4.1.3.30" evidence="6"/>
<evidence type="ECO:0000256" key="3">
    <source>
        <dbReference type="ARBA" id="ARBA00022723"/>
    </source>
</evidence>
<dbReference type="InterPro" id="IPR018523">
    <property type="entry name" value="Isocitrate_lyase_ph_CS"/>
</dbReference>
<evidence type="ECO:0000256" key="4">
    <source>
        <dbReference type="ARBA" id="ARBA00022842"/>
    </source>
</evidence>
<keyword evidence="5 6" id="KW-0456">Lyase</keyword>
<dbReference type="PROSITE" id="PS00161">
    <property type="entry name" value="ISOCITRATE_LYASE"/>
    <property type="match status" value="1"/>
</dbReference>
<dbReference type="FunFam" id="3.20.20.60:FF:000009">
    <property type="entry name" value="2-methylisocitrate lyase"/>
    <property type="match status" value="1"/>
</dbReference>
<dbReference type="Proteomes" id="UP000608579">
    <property type="component" value="Unassembled WGS sequence"/>
</dbReference>
<organism evidence="7 8">
    <name type="scientific">Caldiarchaeum subterraneum</name>
    <dbReference type="NCBI Taxonomy" id="311458"/>
    <lineage>
        <taxon>Archaea</taxon>
        <taxon>Nitrososphaerota</taxon>
        <taxon>Candidatus Caldarchaeales</taxon>
        <taxon>Candidatus Caldarchaeaceae</taxon>
        <taxon>Candidatus Caldarchaeum</taxon>
    </lineage>
</organism>
<sequence>MLIFRKDKDVKPTKILRDMLRGSECYIVPGVYNPFTALLVERQGFKAAYLSGAALTGSLAIPDLGLLTLNELSFFTRLITSVVNIPLIVDADTGFGEVLNVMRTVKELENAGAAAVQIEDQEMPKKCGHLSGKRVVEPQEMARKITAACDARRDEDFIVIARVDSRDVYGFEDAVERAKLYLEAGADVIFPEALRSEDEFREFASRVNAPLLANMTEFGKTPYITAEQFKEMGYKLVVFPVTLFRASAKISQKILRKLHDEGTQKNMLNELLTRQEFYDIIEYKLYEELDSIISSKQFKFNSQQ</sequence>
<proteinExistence type="inferred from homology"/>
<dbReference type="GO" id="GO:0046421">
    <property type="term" value="F:methylisocitrate lyase activity"/>
    <property type="evidence" value="ECO:0007669"/>
    <property type="project" value="UniProtKB-EC"/>
</dbReference>
<dbReference type="CDD" id="cd00377">
    <property type="entry name" value="ICL_PEPM"/>
    <property type="match status" value="1"/>
</dbReference>
<dbReference type="Pfam" id="PF13714">
    <property type="entry name" value="PEP_mutase"/>
    <property type="match status" value="1"/>
</dbReference>
<gene>
    <name evidence="7" type="primary">prpB</name>
    <name evidence="7" type="ORF">EYH45_07540</name>
</gene>
<comment type="cofactor">
    <cofactor evidence="1">
        <name>Mg(2+)</name>
        <dbReference type="ChEBI" id="CHEBI:18420"/>
    </cofactor>
</comment>
<comment type="function">
    <text evidence="6">Catalyzes the thermodynamically favored C-C bond cleavage of (2R,3S)-2-methylisocitrate to yield pyruvate and succinate.</text>
</comment>
<dbReference type="SUPFAM" id="SSF51621">
    <property type="entry name" value="Phosphoenolpyruvate/pyruvate domain"/>
    <property type="match status" value="1"/>
</dbReference>
<dbReference type="UniPathway" id="UPA00946"/>
<comment type="pathway">
    <text evidence="6">Organic acid metabolism; propanoate degradation.</text>
</comment>
<dbReference type="InterPro" id="IPR039556">
    <property type="entry name" value="ICL/PEPM"/>
</dbReference>
<reference evidence="7" key="1">
    <citation type="journal article" date="2020" name="ISME J.">
        <title>Gammaproteobacteria mediating utilization of methyl-, sulfur- and petroleum organic compounds in deep ocean hydrothermal plumes.</title>
        <authorList>
            <person name="Zhou Z."/>
            <person name="Liu Y."/>
            <person name="Pan J."/>
            <person name="Cron B.R."/>
            <person name="Toner B.M."/>
            <person name="Anantharaman K."/>
            <person name="Breier J.A."/>
            <person name="Dick G.J."/>
            <person name="Li M."/>
        </authorList>
    </citation>
    <scope>NUCLEOTIDE SEQUENCE</scope>
    <source>
        <strain evidence="7">SZUA-1515</strain>
    </source>
</reference>
<comment type="similarity">
    <text evidence="2 6">Belongs to the isocitrate lyase/PEP mutase superfamily. Methylisocitrate lyase family.</text>
</comment>